<dbReference type="InterPro" id="IPR035979">
    <property type="entry name" value="RBD_domain_sf"/>
</dbReference>
<organism evidence="7 8">
    <name type="scientific">Actinia tenebrosa</name>
    <name type="common">Australian red waratah sea anemone</name>
    <dbReference type="NCBI Taxonomy" id="6105"/>
    <lineage>
        <taxon>Eukaryota</taxon>
        <taxon>Metazoa</taxon>
        <taxon>Cnidaria</taxon>
        <taxon>Anthozoa</taxon>
        <taxon>Hexacorallia</taxon>
        <taxon>Actiniaria</taxon>
        <taxon>Actiniidae</taxon>
        <taxon>Actinia</taxon>
    </lineage>
</organism>
<feature type="region of interest" description="Disordered" evidence="5">
    <location>
        <begin position="1"/>
        <end position="20"/>
    </location>
</feature>
<name>A0A6P8IAM5_ACTTE</name>
<evidence type="ECO:0000313" key="7">
    <source>
        <dbReference type="Proteomes" id="UP000515163"/>
    </source>
</evidence>
<dbReference type="RefSeq" id="XP_031564256.1">
    <property type="nucleotide sequence ID" value="XM_031708396.1"/>
</dbReference>
<dbReference type="PANTHER" id="PTHR21245">
    <property type="entry name" value="HETEROGENEOUS NUCLEAR RIBONUCLEOPROTEIN"/>
    <property type="match status" value="1"/>
</dbReference>
<evidence type="ECO:0000259" key="6">
    <source>
        <dbReference type="PROSITE" id="PS50102"/>
    </source>
</evidence>
<dbReference type="Gene3D" id="3.30.70.330">
    <property type="match status" value="1"/>
</dbReference>
<evidence type="ECO:0000313" key="8">
    <source>
        <dbReference type="RefSeq" id="XP_031564256.1"/>
    </source>
</evidence>
<dbReference type="InterPro" id="IPR000504">
    <property type="entry name" value="RRM_dom"/>
</dbReference>
<sequence length="195" mass="22286">MADEEGGSKLPSNDEEEKEVSHRLWMGNIDKRLSEYNLLKIVQRFGQVKQFEYLFHTSGPHKGEPRGYCFVQYESKQEATKAMKALNGKMALSRALVVRWANDDQKTSQLQGKIEVKQIEEKAGSSLSSISHDTKIQAIEAKLKLMESANYSDNTTTHGSKHPLLLESERNKNKPYQCSKTKSKTEKWKIVNKPR</sequence>
<keyword evidence="2 4" id="KW-0694">RNA-binding</keyword>
<evidence type="ECO:0000256" key="1">
    <source>
        <dbReference type="ARBA" id="ARBA00021141"/>
    </source>
</evidence>
<evidence type="ECO:0000256" key="5">
    <source>
        <dbReference type="SAM" id="MobiDB-lite"/>
    </source>
</evidence>
<protein>
    <recommendedName>
        <fullName evidence="1">Probable RNA-binding protein 18</fullName>
    </recommendedName>
    <alternativeName>
        <fullName evidence="3">RNA-binding motif protein 18</fullName>
    </alternativeName>
</protein>
<dbReference type="InterPro" id="IPR012677">
    <property type="entry name" value="Nucleotide-bd_a/b_plait_sf"/>
</dbReference>
<dbReference type="SMART" id="SM00360">
    <property type="entry name" value="RRM"/>
    <property type="match status" value="1"/>
</dbReference>
<dbReference type="OrthoDB" id="6730379at2759"/>
<dbReference type="AlphaFoldDB" id="A0A6P8IAM5"/>
<dbReference type="PROSITE" id="PS50102">
    <property type="entry name" value="RRM"/>
    <property type="match status" value="1"/>
</dbReference>
<feature type="region of interest" description="Disordered" evidence="5">
    <location>
        <begin position="152"/>
        <end position="195"/>
    </location>
</feature>
<feature type="domain" description="RRM" evidence="6">
    <location>
        <begin position="22"/>
        <end position="103"/>
    </location>
</feature>
<dbReference type="GeneID" id="116299685"/>
<gene>
    <name evidence="8" type="primary">LOC116299685</name>
</gene>
<evidence type="ECO:0000256" key="3">
    <source>
        <dbReference type="ARBA" id="ARBA00030780"/>
    </source>
</evidence>
<keyword evidence="7" id="KW-1185">Reference proteome</keyword>
<dbReference type="InParanoid" id="A0A6P8IAM5"/>
<dbReference type="KEGG" id="aten:116299685"/>
<dbReference type="FunCoup" id="A0A6P8IAM5">
    <property type="interactions" value="2437"/>
</dbReference>
<dbReference type="GO" id="GO:0003723">
    <property type="term" value="F:RNA binding"/>
    <property type="evidence" value="ECO:0007669"/>
    <property type="project" value="UniProtKB-UniRule"/>
</dbReference>
<dbReference type="SUPFAM" id="SSF54928">
    <property type="entry name" value="RNA-binding domain, RBD"/>
    <property type="match status" value="1"/>
</dbReference>
<dbReference type="InterPro" id="IPR039157">
    <property type="entry name" value="RBM18_RRM"/>
</dbReference>
<dbReference type="Proteomes" id="UP000515163">
    <property type="component" value="Unplaced"/>
</dbReference>
<dbReference type="Pfam" id="PF00076">
    <property type="entry name" value="RRM_1"/>
    <property type="match status" value="1"/>
</dbReference>
<dbReference type="CDD" id="cd12355">
    <property type="entry name" value="RRM_RBM18"/>
    <property type="match status" value="1"/>
</dbReference>
<evidence type="ECO:0000256" key="4">
    <source>
        <dbReference type="PROSITE-ProRule" id="PRU00176"/>
    </source>
</evidence>
<evidence type="ECO:0000256" key="2">
    <source>
        <dbReference type="ARBA" id="ARBA00022884"/>
    </source>
</evidence>
<accession>A0A6P8IAM5</accession>
<reference evidence="8" key="1">
    <citation type="submission" date="2025-08" db="UniProtKB">
        <authorList>
            <consortium name="RefSeq"/>
        </authorList>
    </citation>
    <scope>IDENTIFICATION</scope>
    <source>
        <tissue evidence="8">Tentacle</tissue>
    </source>
</reference>
<proteinExistence type="predicted"/>